<dbReference type="Pfam" id="PF02743">
    <property type="entry name" value="dCache_1"/>
    <property type="match status" value="1"/>
</dbReference>
<evidence type="ECO:0000256" key="8">
    <source>
        <dbReference type="ARBA" id="ARBA00029447"/>
    </source>
</evidence>
<dbReference type="InterPro" id="IPR033479">
    <property type="entry name" value="dCache_1"/>
</dbReference>
<feature type="coiled-coil region" evidence="10">
    <location>
        <begin position="384"/>
        <end position="411"/>
    </location>
</feature>
<dbReference type="SMART" id="SM00283">
    <property type="entry name" value="MA"/>
    <property type="match status" value="1"/>
</dbReference>
<dbReference type="GO" id="GO:0007165">
    <property type="term" value="P:signal transduction"/>
    <property type="evidence" value="ECO:0007669"/>
    <property type="project" value="UniProtKB-KW"/>
</dbReference>
<evidence type="ECO:0000256" key="10">
    <source>
        <dbReference type="SAM" id="Coils"/>
    </source>
</evidence>
<comment type="subcellular location">
    <subcellularLocation>
        <location evidence="1">Cell membrane</location>
        <topology evidence="1">Multi-pass membrane protein</topology>
    </subcellularLocation>
</comment>
<dbReference type="GO" id="GO:0006935">
    <property type="term" value="P:chemotaxis"/>
    <property type="evidence" value="ECO:0007669"/>
    <property type="project" value="UniProtKB-KW"/>
</dbReference>
<dbReference type="Gene3D" id="3.30.450.20">
    <property type="entry name" value="PAS domain"/>
    <property type="match status" value="1"/>
</dbReference>
<dbReference type="EMBL" id="SMAE01000001">
    <property type="protein sequence ID" value="TCS91715.1"/>
    <property type="molecule type" value="Genomic_DNA"/>
</dbReference>
<dbReference type="Proteomes" id="UP000294567">
    <property type="component" value="Unassembled WGS sequence"/>
</dbReference>
<dbReference type="OrthoDB" id="597657at2"/>
<dbReference type="CDD" id="cd18773">
    <property type="entry name" value="PDC1_HK_sensor"/>
    <property type="match status" value="1"/>
</dbReference>
<dbReference type="CDD" id="cd12912">
    <property type="entry name" value="PDC2_MCP_like"/>
    <property type="match status" value="1"/>
</dbReference>
<name>A0A4R3L0J4_9FIRM</name>
<gene>
    <name evidence="14" type="ORF">EDD65_101218</name>
</gene>
<organism evidence="14 15">
    <name type="scientific">Keratinibaculum paraultunense</name>
    <dbReference type="NCBI Taxonomy" id="1278232"/>
    <lineage>
        <taxon>Bacteria</taxon>
        <taxon>Bacillati</taxon>
        <taxon>Bacillota</taxon>
        <taxon>Tissierellia</taxon>
        <taxon>Tissierellales</taxon>
        <taxon>Tepidimicrobiaceae</taxon>
        <taxon>Keratinibaculum</taxon>
    </lineage>
</organism>
<keyword evidence="15" id="KW-1185">Reference proteome</keyword>
<keyword evidence="4 11" id="KW-0812">Transmembrane</keyword>
<keyword evidence="5 11" id="KW-1133">Transmembrane helix</keyword>
<keyword evidence="6 11" id="KW-0472">Membrane</keyword>
<evidence type="ECO:0000259" key="13">
    <source>
        <dbReference type="PROSITE" id="PS50885"/>
    </source>
</evidence>
<dbReference type="RefSeq" id="WP_132025559.1">
    <property type="nucleotide sequence ID" value="NZ_CP068564.1"/>
</dbReference>
<evidence type="ECO:0000313" key="14">
    <source>
        <dbReference type="EMBL" id="TCS91715.1"/>
    </source>
</evidence>
<dbReference type="AlphaFoldDB" id="A0A4R3L0J4"/>
<comment type="caution">
    <text evidence="14">The sequence shown here is derived from an EMBL/GenBank/DDBJ whole genome shotgun (WGS) entry which is preliminary data.</text>
</comment>
<keyword evidence="2" id="KW-1003">Cell membrane</keyword>
<evidence type="ECO:0000256" key="4">
    <source>
        <dbReference type="ARBA" id="ARBA00022692"/>
    </source>
</evidence>
<evidence type="ECO:0000256" key="11">
    <source>
        <dbReference type="SAM" id="Phobius"/>
    </source>
</evidence>
<evidence type="ECO:0000256" key="5">
    <source>
        <dbReference type="ARBA" id="ARBA00022989"/>
    </source>
</evidence>
<dbReference type="SUPFAM" id="SSF58104">
    <property type="entry name" value="Methyl-accepting chemotaxis protein (MCP) signaling domain"/>
    <property type="match status" value="1"/>
</dbReference>
<evidence type="ECO:0000256" key="2">
    <source>
        <dbReference type="ARBA" id="ARBA00022475"/>
    </source>
</evidence>
<evidence type="ECO:0000256" key="3">
    <source>
        <dbReference type="ARBA" id="ARBA00022500"/>
    </source>
</evidence>
<keyword evidence="7 9" id="KW-0807">Transducer</keyword>
<feature type="domain" description="HAMP" evidence="13">
    <location>
        <begin position="334"/>
        <end position="389"/>
    </location>
</feature>
<evidence type="ECO:0000256" key="6">
    <source>
        <dbReference type="ARBA" id="ARBA00023136"/>
    </source>
</evidence>
<evidence type="ECO:0000256" key="1">
    <source>
        <dbReference type="ARBA" id="ARBA00004651"/>
    </source>
</evidence>
<feature type="domain" description="Methyl-accepting transducer" evidence="12">
    <location>
        <begin position="408"/>
        <end position="679"/>
    </location>
</feature>
<accession>A0A4R3L0J4</accession>
<evidence type="ECO:0000256" key="9">
    <source>
        <dbReference type="PROSITE-ProRule" id="PRU00284"/>
    </source>
</evidence>
<dbReference type="CDD" id="cd06225">
    <property type="entry name" value="HAMP"/>
    <property type="match status" value="1"/>
</dbReference>
<feature type="transmembrane region" description="Helical" evidence="11">
    <location>
        <begin position="314"/>
        <end position="332"/>
    </location>
</feature>
<dbReference type="GO" id="GO:0005886">
    <property type="term" value="C:plasma membrane"/>
    <property type="evidence" value="ECO:0007669"/>
    <property type="project" value="UniProtKB-SubCell"/>
</dbReference>
<dbReference type="PANTHER" id="PTHR32089:SF112">
    <property type="entry name" value="LYSOZYME-LIKE PROTEIN-RELATED"/>
    <property type="match status" value="1"/>
</dbReference>
<dbReference type="InterPro" id="IPR004089">
    <property type="entry name" value="MCPsignal_dom"/>
</dbReference>
<comment type="similarity">
    <text evidence="8">Belongs to the methyl-accepting chemotaxis (MCP) protein family.</text>
</comment>
<reference evidence="14 15" key="1">
    <citation type="submission" date="2019-03" db="EMBL/GenBank/DDBJ databases">
        <title>Genomic Encyclopedia of Type Strains, Phase IV (KMG-IV): sequencing the most valuable type-strain genomes for metagenomic binning, comparative biology and taxonomic classification.</title>
        <authorList>
            <person name="Goeker M."/>
        </authorList>
    </citation>
    <scope>NUCLEOTIDE SEQUENCE [LARGE SCALE GENOMIC DNA]</scope>
    <source>
        <strain evidence="14 15">DSM 26752</strain>
    </source>
</reference>
<keyword evidence="10" id="KW-0175">Coiled coil</keyword>
<dbReference type="PROSITE" id="PS50885">
    <property type="entry name" value="HAMP"/>
    <property type="match status" value="1"/>
</dbReference>
<dbReference type="CDD" id="cd11386">
    <property type="entry name" value="MCP_signal"/>
    <property type="match status" value="1"/>
</dbReference>
<keyword evidence="3" id="KW-0145">Chemotaxis</keyword>
<sequence length="694" mass="76842">MKFKLKKPKLPKFNKFNRNKKEIKSISRNMIISTTSILIILTLVLGITTYFISKHELIKTNEELLLNKAVDSATIVDEQIKSSTLSIATLSSLEIIANPDIPKEEKLQTLKEERGKLNLSSIGIADIKGQFVLEDGKTMDIRETEHFKKAYAGKYYFSEPFVNELTGNLEVAISAPIKYRGVNLGVIVGFKPAEDFYKIAKNIKIGEKGFAYILNDSADVISHPTITDKTNINNEVSINFTNLKNKVSKKYSNEIAKMEDMIMKGKPGIGKYMNKDGEIIYLGFAPIKSKNWTLIVNISQSEALAGLTSMRNTLIITIIIAIIVGIVFSLLFSKSITKPIIQITTQAYNISQLNLRENIDEKLISRKDELGKLAYSLQIVIDNMRNFSKEIQESSHQVAAASEELAAISEESTAAATNIAESSSEIAENSHNQLNEIINITNSIKNISTQIEHVSSETNNAEDITKNVLGKTKVGKDKMDEVIIQMGNIENSTTSVKSSLDNITSSSREMNKILEVIQDITEQTNLLALNAAIEAARAGEAGRGFAVVADEIRKLAEETQNSTKEIYTLLINNNTIIKETNNKMDYSSKEVNLGVNRVNEAKETFDEISKLIVQIDNTINEIIKSIGSVENYVDSLVSSSTSIENMSEEIAAQIQNSSAASQEQMASMEEITSSTESLAKLAEELQMLIGNIKF</sequence>
<evidence type="ECO:0000313" key="15">
    <source>
        <dbReference type="Proteomes" id="UP000294567"/>
    </source>
</evidence>
<evidence type="ECO:0000256" key="7">
    <source>
        <dbReference type="ARBA" id="ARBA00023224"/>
    </source>
</evidence>
<protein>
    <submittedName>
        <fullName evidence="14">Methyl-accepting chemotaxis protein</fullName>
    </submittedName>
</protein>
<dbReference type="InterPro" id="IPR003660">
    <property type="entry name" value="HAMP_dom"/>
</dbReference>
<proteinExistence type="inferred from homology"/>
<dbReference type="PROSITE" id="PS50111">
    <property type="entry name" value="CHEMOTAXIS_TRANSDUC_2"/>
    <property type="match status" value="1"/>
</dbReference>
<dbReference type="Pfam" id="PF00015">
    <property type="entry name" value="MCPsignal"/>
    <property type="match status" value="1"/>
</dbReference>
<dbReference type="Gene3D" id="1.10.287.950">
    <property type="entry name" value="Methyl-accepting chemotaxis protein"/>
    <property type="match status" value="1"/>
</dbReference>
<dbReference type="PANTHER" id="PTHR32089">
    <property type="entry name" value="METHYL-ACCEPTING CHEMOTAXIS PROTEIN MCPB"/>
    <property type="match status" value="1"/>
</dbReference>
<evidence type="ECO:0000259" key="12">
    <source>
        <dbReference type="PROSITE" id="PS50111"/>
    </source>
</evidence>